<evidence type="ECO:0000256" key="6">
    <source>
        <dbReference type="ARBA" id="ARBA00023136"/>
    </source>
</evidence>
<evidence type="ECO:0000256" key="2">
    <source>
        <dbReference type="ARBA" id="ARBA00022448"/>
    </source>
</evidence>
<protein>
    <submittedName>
        <fullName evidence="9">ABC transporter permease</fullName>
    </submittedName>
</protein>
<accession>A0ABQ3IU82</accession>
<evidence type="ECO:0000313" key="9">
    <source>
        <dbReference type="EMBL" id="GHE94216.1"/>
    </source>
</evidence>
<dbReference type="InterPro" id="IPR035906">
    <property type="entry name" value="MetI-like_sf"/>
</dbReference>
<evidence type="ECO:0000256" key="4">
    <source>
        <dbReference type="ARBA" id="ARBA00022692"/>
    </source>
</evidence>
<evidence type="ECO:0000256" key="1">
    <source>
        <dbReference type="ARBA" id="ARBA00004651"/>
    </source>
</evidence>
<feature type="transmembrane region" description="Helical" evidence="7">
    <location>
        <begin position="224"/>
        <end position="249"/>
    </location>
</feature>
<evidence type="ECO:0000259" key="8">
    <source>
        <dbReference type="PROSITE" id="PS50928"/>
    </source>
</evidence>
<evidence type="ECO:0000256" key="3">
    <source>
        <dbReference type="ARBA" id="ARBA00022475"/>
    </source>
</evidence>
<evidence type="ECO:0000256" key="5">
    <source>
        <dbReference type="ARBA" id="ARBA00022989"/>
    </source>
</evidence>
<gene>
    <name evidence="9" type="ORF">GCM10016455_13230</name>
</gene>
<keyword evidence="4 7" id="KW-0812">Transmembrane</keyword>
<evidence type="ECO:0000256" key="7">
    <source>
        <dbReference type="RuleBase" id="RU363032"/>
    </source>
</evidence>
<feature type="transmembrane region" description="Helical" evidence="7">
    <location>
        <begin position="170"/>
        <end position="192"/>
    </location>
</feature>
<feature type="transmembrane region" description="Helical" evidence="7">
    <location>
        <begin position="24"/>
        <end position="46"/>
    </location>
</feature>
<evidence type="ECO:0000313" key="10">
    <source>
        <dbReference type="Proteomes" id="UP000609802"/>
    </source>
</evidence>
<keyword evidence="3" id="KW-1003">Cell membrane</keyword>
<dbReference type="PANTHER" id="PTHR43005:SF1">
    <property type="entry name" value="SPERMIDINE_PUTRESCINE TRANSPORT SYSTEM PERMEASE PROTEIN"/>
    <property type="match status" value="1"/>
</dbReference>
<keyword evidence="5 7" id="KW-1133">Transmembrane helix</keyword>
<dbReference type="SUPFAM" id="SSF161098">
    <property type="entry name" value="MetI-like"/>
    <property type="match status" value="1"/>
</dbReference>
<dbReference type="RefSeq" id="WP_191285691.1">
    <property type="nucleotide sequence ID" value="NZ_BNCH01000002.1"/>
</dbReference>
<comment type="similarity">
    <text evidence="7">Belongs to the binding-protein-dependent transport system permease family.</text>
</comment>
<dbReference type="Pfam" id="PF00528">
    <property type="entry name" value="BPD_transp_1"/>
    <property type="match status" value="1"/>
</dbReference>
<dbReference type="CDD" id="cd06261">
    <property type="entry name" value="TM_PBP2"/>
    <property type="match status" value="1"/>
</dbReference>
<feature type="transmembrane region" description="Helical" evidence="7">
    <location>
        <begin position="86"/>
        <end position="107"/>
    </location>
</feature>
<feature type="domain" description="ABC transmembrane type-1" evidence="8">
    <location>
        <begin position="82"/>
        <end position="296"/>
    </location>
</feature>
<dbReference type="Gene3D" id="1.10.3720.10">
    <property type="entry name" value="MetI-like"/>
    <property type="match status" value="1"/>
</dbReference>
<dbReference type="PANTHER" id="PTHR43005">
    <property type="entry name" value="BLR7065 PROTEIN"/>
    <property type="match status" value="1"/>
</dbReference>
<dbReference type="InterPro" id="IPR000515">
    <property type="entry name" value="MetI-like"/>
</dbReference>
<reference evidence="10" key="1">
    <citation type="journal article" date="2019" name="Int. J. Syst. Evol. Microbiol.">
        <title>The Global Catalogue of Microorganisms (GCM) 10K type strain sequencing project: providing services to taxonomists for standard genome sequencing and annotation.</title>
        <authorList>
            <consortium name="The Broad Institute Genomics Platform"/>
            <consortium name="The Broad Institute Genome Sequencing Center for Infectious Disease"/>
            <person name="Wu L."/>
            <person name="Ma J."/>
        </authorList>
    </citation>
    <scope>NUCLEOTIDE SEQUENCE [LARGE SCALE GENOMIC DNA]</scope>
    <source>
        <strain evidence="10">KCTC 42443</strain>
    </source>
</reference>
<name>A0ABQ3IU82_9RHOB</name>
<keyword evidence="6 7" id="KW-0472">Membrane</keyword>
<organism evidence="9 10">
    <name type="scientific">Aliiroseovarius zhejiangensis</name>
    <dbReference type="NCBI Taxonomy" id="1632025"/>
    <lineage>
        <taxon>Bacteria</taxon>
        <taxon>Pseudomonadati</taxon>
        <taxon>Pseudomonadota</taxon>
        <taxon>Alphaproteobacteria</taxon>
        <taxon>Rhodobacterales</taxon>
        <taxon>Paracoccaceae</taxon>
        <taxon>Aliiroseovarius</taxon>
    </lineage>
</organism>
<comment type="caution">
    <text evidence="9">The sequence shown here is derived from an EMBL/GenBank/DDBJ whole genome shotgun (WGS) entry which is preliminary data.</text>
</comment>
<keyword evidence="10" id="KW-1185">Reference proteome</keyword>
<feature type="transmembrane region" description="Helical" evidence="7">
    <location>
        <begin position="119"/>
        <end position="139"/>
    </location>
</feature>
<proteinExistence type="inferred from homology"/>
<comment type="subcellular location">
    <subcellularLocation>
        <location evidence="1 7">Cell membrane</location>
        <topology evidence="1 7">Multi-pass membrane protein</topology>
    </subcellularLocation>
</comment>
<dbReference type="EMBL" id="BNCH01000002">
    <property type="protein sequence ID" value="GHE94216.1"/>
    <property type="molecule type" value="Genomic_DNA"/>
</dbReference>
<keyword evidence="2 7" id="KW-0813">Transport</keyword>
<feature type="transmembrane region" description="Helical" evidence="7">
    <location>
        <begin position="282"/>
        <end position="300"/>
    </location>
</feature>
<dbReference type="PROSITE" id="PS50928">
    <property type="entry name" value="ABC_TM1"/>
    <property type="match status" value="1"/>
</dbReference>
<dbReference type="Proteomes" id="UP000609802">
    <property type="component" value="Unassembled WGS sequence"/>
</dbReference>
<sequence length="310" mass="34358">MADVMHAEESSTAKGVRKALPESVFAWLLVGPAMIFIAVIVAWPLAETIRLSFMEAGLGGETFVGLANYEELVESRKFHQTIVRTFYWMFLSVALKLVLGLIGATLLNAAIPGRALFRVLVMPPWVIPIAIGCIGWLWLYNGYFGVLSGVMMHLGITDAPFEFLAHKQSAFYSAIVTDVWVGVPMVTLFFLAAMQGVSRDLYEAAWVDGAGRWYRFRRITIPQIMPVIVSMSLLSAIFTFNSFEIIWILTEGGPRGATTTLIVDTYKTAIGNYKFGEGSARAVIIVLLLGLFSLAYLFFLNKVNKKYGVK</sequence>